<keyword evidence="3" id="KW-1185">Reference proteome</keyword>
<name>A0ABT7VXR2_9BORD</name>
<evidence type="ECO:0000313" key="2">
    <source>
        <dbReference type="EMBL" id="MDM9557713.1"/>
    </source>
</evidence>
<comment type="caution">
    <text evidence="2">The sequence shown here is derived from an EMBL/GenBank/DDBJ whole genome shotgun (WGS) entry which is preliminary data.</text>
</comment>
<proteinExistence type="predicted"/>
<dbReference type="EMBL" id="JAUDJE010000001">
    <property type="protein sequence ID" value="MDM9557713.1"/>
    <property type="molecule type" value="Genomic_DNA"/>
</dbReference>
<dbReference type="RefSeq" id="WP_141218077.1">
    <property type="nucleotide sequence ID" value="NZ_JAUDJE010000001.1"/>
</dbReference>
<reference evidence="2" key="1">
    <citation type="submission" date="2023-06" db="EMBL/GenBank/DDBJ databases">
        <title>full genome analysis of Phenantherene degrader P3.</title>
        <authorList>
            <person name="Akbar A."/>
            <person name="Rahmeh R."/>
            <person name="Kishk M."/>
        </authorList>
    </citation>
    <scope>NUCLEOTIDE SEQUENCE</scope>
    <source>
        <strain evidence="2">P3</strain>
    </source>
</reference>
<dbReference type="Proteomes" id="UP001175604">
    <property type="component" value="Unassembled WGS sequence"/>
</dbReference>
<feature type="region of interest" description="Disordered" evidence="1">
    <location>
        <begin position="1"/>
        <end position="75"/>
    </location>
</feature>
<feature type="compositionally biased region" description="Basic and acidic residues" evidence="1">
    <location>
        <begin position="9"/>
        <end position="39"/>
    </location>
</feature>
<sequence length="75" mass="8495">MKHTAGTSSEDRPDERRAREDERMRRKDTDRTLNDKPADPNRAGAKVRIPPGVDAEDFRDPGRQTPDAPPVDNRS</sequence>
<evidence type="ECO:0000313" key="3">
    <source>
        <dbReference type="Proteomes" id="UP001175604"/>
    </source>
</evidence>
<accession>A0ABT7VXR2</accession>
<evidence type="ECO:0000256" key="1">
    <source>
        <dbReference type="SAM" id="MobiDB-lite"/>
    </source>
</evidence>
<organism evidence="2 3">
    <name type="scientific">Bordetella petrii</name>
    <dbReference type="NCBI Taxonomy" id="94624"/>
    <lineage>
        <taxon>Bacteria</taxon>
        <taxon>Pseudomonadati</taxon>
        <taxon>Pseudomonadota</taxon>
        <taxon>Betaproteobacteria</taxon>
        <taxon>Burkholderiales</taxon>
        <taxon>Alcaligenaceae</taxon>
        <taxon>Bordetella</taxon>
    </lineage>
</organism>
<protein>
    <submittedName>
        <fullName evidence="2">Uncharacterized protein</fullName>
    </submittedName>
</protein>
<gene>
    <name evidence="2" type="ORF">QUC21_01680</name>
</gene>